<organism evidence="1 2">
    <name type="scientific">Porphyromonas crevioricanis JCM 15906</name>
    <dbReference type="NCBI Taxonomy" id="1305617"/>
    <lineage>
        <taxon>Bacteria</taxon>
        <taxon>Pseudomonadati</taxon>
        <taxon>Bacteroidota</taxon>
        <taxon>Bacteroidia</taxon>
        <taxon>Bacteroidales</taxon>
        <taxon>Porphyromonadaceae</taxon>
        <taxon>Porphyromonas</taxon>
    </lineage>
</organism>
<dbReference type="AlphaFoldDB" id="T1DRK3"/>
<dbReference type="EMBL" id="BAOU01000024">
    <property type="protein sequence ID" value="GAD05305.1"/>
    <property type="molecule type" value="Genomic_DNA"/>
</dbReference>
<reference evidence="2" key="1">
    <citation type="journal article" date="2013" name="Genome">
        <title>Draft Genome Sequences of Porphyromonas crevioricanis JCM 15906T and Porphyromonas cansulci JCM 13913T Isolated from a Canine Oral Cavity.</title>
        <authorList>
            <person name="Sakamoto M."/>
            <person name="Tanaka N."/>
            <person name="Shiwa Y."/>
            <person name="Yoshikawa H."/>
            <person name="Ohkuma M."/>
        </authorList>
    </citation>
    <scope>NUCLEOTIDE SEQUENCE [LARGE SCALE GENOMIC DNA]</scope>
    <source>
        <strain evidence="2">JCM 15906</strain>
    </source>
</reference>
<proteinExistence type="predicted"/>
<evidence type="ECO:0000313" key="1">
    <source>
        <dbReference type="EMBL" id="GAD05305.1"/>
    </source>
</evidence>
<gene>
    <name evidence="1" type="ORF">PORCRE_1005</name>
</gene>
<dbReference type="Proteomes" id="UP000018031">
    <property type="component" value="Unassembled WGS sequence"/>
</dbReference>
<evidence type="ECO:0000313" key="2">
    <source>
        <dbReference type="Proteomes" id="UP000018031"/>
    </source>
</evidence>
<reference evidence="1 2" key="2">
    <citation type="journal article" date="2013" name="Genome Announc.">
        <title>Draft Genome Sequences of Porphyromonas crevioricanis JCM 15906T and Porphyromonas cansulci JCM 13913T Isolated from a Canine Oral Cavity.</title>
        <authorList>
            <person name="Sakamoto M."/>
            <person name="Tanaka N."/>
            <person name="Shiwa Y."/>
            <person name="Yoshikawa H."/>
            <person name="Ohkuma M."/>
        </authorList>
    </citation>
    <scope>NUCLEOTIDE SEQUENCE [LARGE SCALE GENOMIC DNA]</scope>
    <source>
        <strain evidence="1 2">JCM 15906</strain>
    </source>
</reference>
<accession>T1DRK3</accession>
<protein>
    <submittedName>
        <fullName evidence="1">Uncharacterized protein</fullName>
    </submittedName>
</protein>
<name>T1DRK3_9PORP</name>
<comment type="caution">
    <text evidence="1">The sequence shown here is derived from an EMBL/GenBank/DDBJ whole genome shotgun (WGS) entry which is preliminary data.</text>
</comment>
<sequence>MVSFNCLFETYTKVSSPLYLSLFRLLCVPAASFFMNNRGGG</sequence>